<organism evidence="2">
    <name type="scientific">marine sediment metagenome</name>
    <dbReference type="NCBI Taxonomy" id="412755"/>
    <lineage>
        <taxon>unclassified sequences</taxon>
        <taxon>metagenomes</taxon>
        <taxon>ecological metagenomes</taxon>
    </lineage>
</organism>
<feature type="region of interest" description="Disordered" evidence="1">
    <location>
        <begin position="1"/>
        <end position="22"/>
    </location>
</feature>
<name>A0A0F8W6B2_9ZZZZ</name>
<feature type="compositionally biased region" description="Basic and acidic residues" evidence="1">
    <location>
        <begin position="12"/>
        <end position="22"/>
    </location>
</feature>
<comment type="caution">
    <text evidence="2">The sequence shown here is derived from an EMBL/GenBank/DDBJ whole genome shotgun (WGS) entry which is preliminary data.</text>
</comment>
<proteinExistence type="predicted"/>
<reference evidence="2" key="1">
    <citation type="journal article" date="2015" name="Nature">
        <title>Complex archaea that bridge the gap between prokaryotes and eukaryotes.</title>
        <authorList>
            <person name="Spang A."/>
            <person name="Saw J.H."/>
            <person name="Jorgensen S.L."/>
            <person name="Zaremba-Niedzwiedzka K."/>
            <person name="Martijn J."/>
            <person name="Lind A.E."/>
            <person name="van Eijk R."/>
            <person name="Schleper C."/>
            <person name="Guy L."/>
            <person name="Ettema T.J."/>
        </authorList>
    </citation>
    <scope>NUCLEOTIDE SEQUENCE</scope>
</reference>
<feature type="non-terminal residue" evidence="2">
    <location>
        <position position="1"/>
    </location>
</feature>
<dbReference type="AlphaFoldDB" id="A0A0F8W6B2"/>
<gene>
    <name evidence="2" type="ORF">LCGC14_3107810</name>
</gene>
<evidence type="ECO:0000256" key="1">
    <source>
        <dbReference type="SAM" id="MobiDB-lite"/>
    </source>
</evidence>
<protein>
    <submittedName>
        <fullName evidence="2">Uncharacterized protein</fullName>
    </submittedName>
</protein>
<accession>A0A0F8W6B2</accession>
<dbReference type="EMBL" id="LAZR01067167">
    <property type="protein sequence ID" value="KKK52153.1"/>
    <property type="molecule type" value="Genomic_DNA"/>
</dbReference>
<sequence length="22" mass="2614">VSRGRVQAIKPKIKDPKDRFFK</sequence>
<evidence type="ECO:0000313" key="2">
    <source>
        <dbReference type="EMBL" id="KKK52153.1"/>
    </source>
</evidence>